<dbReference type="EMBL" id="ACLJ02000003">
    <property type="protein sequence ID" value="EFK53822.1"/>
    <property type="molecule type" value="Genomic_DNA"/>
</dbReference>
<dbReference type="OrthoDB" id="5240531at2"/>
<dbReference type="Pfam" id="PF13439">
    <property type="entry name" value="Glyco_transf_4"/>
    <property type="match status" value="1"/>
</dbReference>
<sequence>MRIGMVCPYSFDHPGGVQAHILDLAEVFISQGHEVAVLGPGTDPSEVPDYVTLGGGTVPLSYNGSVARIAFGPKTFRVVRDFLLAGDFDVLHLHEPNAPSYSLAALIVARGPVVATYHASAVSSTLLKLARPFLRPALEKIDAGISVSEMSRRWQVEQLGGDPLLIPNGVESARFRDAQRHSDSGPVSLVFLGRLDEPRKGLGIFLDAVVSLRAMVDCEFRVTVIGGGTHRAFPGVDFVGRVTEEEKAQILGEADIYVAPNTGGESFGIVLVEAMAAGCAVVASDIEAFAAVCDTESDTPAGLLFPVGDSDALAATLAGLIQDPSARAQLARAGQARALRYDWGVVSREVMEVYETVMGGQSWN</sequence>
<dbReference type="Pfam" id="PF13692">
    <property type="entry name" value="Glyco_trans_1_4"/>
    <property type="match status" value="1"/>
</dbReference>
<dbReference type="InterPro" id="IPR028098">
    <property type="entry name" value="Glyco_trans_4-like_N"/>
</dbReference>
<evidence type="ECO:0000256" key="1">
    <source>
        <dbReference type="ARBA" id="ARBA00022676"/>
    </source>
</evidence>
<dbReference type="EC" id="2.4.-.-" evidence="4"/>
<dbReference type="CDD" id="cd03801">
    <property type="entry name" value="GT4_PimA-like"/>
    <property type="match status" value="1"/>
</dbReference>
<evidence type="ECO:0000256" key="2">
    <source>
        <dbReference type="ARBA" id="ARBA00022679"/>
    </source>
</evidence>
<name>D7WCE1_9CORY</name>
<dbReference type="eggNOG" id="COG0438">
    <property type="taxonomic scope" value="Bacteria"/>
</dbReference>
<keyword evidence="5" id="KW-1185">Reference proteome</keyword>
<dbReference type="RefSeq" id="WP_005289904.1">
    <property type="nucleotide sequence ID" value="NZ_CM000961.1"/>
</dbReference>
<accession>D7WCE1</accession>
<dbReference type="GO" id="GO:1901137">
    <property type="term" value="P:carbohydrate derivative biosynthetic process"/>
    <property type="evidence" value="ECO:0007669"/>
    <property type="project" value="UniProtKB-ARBA"/>
</dbReference>
<dbReference type="PANTHER" id="PTHR45947:SF3">
    <property type="entry name" value="SULFOQUINOVOSYL TRANSFERASE SQD2"/>
    <property type="match status" value="1"/>
</dbReference>
<dbReference type="STRING" id="585529.HMPREF0291_11479"/>
<evidence type="ECO:0000313" key="4">
    <source>
        <dbReference type="EMBL" id="EFK53822.1"/>
    </source>
</evidence>
<feature type="domain" description="Glycosyltransferase subfamily 4-like N-terminal" evidence="3">
    <location>
        <begin position="14"/>
        <end position="173"/>
    </location>
</feature>
<organism evidence="4 5">
    <name type="scientific">Corynebacterium genitalium ATCC 33030</name>
    <dbReference type="NCBI Taxonomy" id="585529"/>
    <lineage>
        <taxon>Bacteria</taxon>
        <taxon>Bacillati</taxon>
        <taxon>Actinomycetota</taxon>
        <taxon>Actinomycetes</taxon>
        <taxon>Mycobacteriales</taxon>
        <taxon>Corynebacteriaceae</taxon>
        <taxon>Corynebacterium</taxon>
    </lineage>
</organism>
<proteinExistence type="predicted"/>
<dbReference type="SUPFAM" id="SSF53756">
    <property type="entry name" value="UDP-Glycosyltransferase/glycogen phosphorylase"/>
    <property type="match status" value="1"/>
</dbReference>
<comment type="caution">
    <text evidence="4">The sequence shown here is derived from an EMBL/GenBank/DDBJ whole genome shotgun (WGS) entry which is preliminary data.</text>
</comment>
<dbReference type="GO" id="GO:1903509">
    <property type="term" value="P:liposaccharide metabolic process"/>
    <property type="evidence" value="ECO:0007669"/>
    <property type="project" value="UniProtKB-ARBA"/>
</dbReference>
<evidence type="ECO:0000313" key="5">
    <source>
        <dbReference type="Proteomes" id="UP000004208"/>
    </source>
</evidence>
<gene>
    <name evidence="4" type="ORF">HMPREF0291_11479</name>
</gene>
<dbReference type="InterPro" id="IPR050194">
    <property type="entry name" value="Glycosyltransferase_grp1"/>
</dbReference>
<keyword evidence="2 4" id="KW-0808">Transferase</keyword>
<reference evidence="4" key="1">
    <citation type="submission" date="2010-06" db="EMBL/GenBank/DDBJ databases">
        <authorList>
            <person name="Muzny D."/>
            <person name="Qin X."/>
            <person name="Buhay C."/>
            <person name="Dugan-Rocha S."/>
            <person name="Ding Y."/>
            <person name="Chen G."/>
            <person name="Hawes A."/>
            <person name="Holder M."/>
            <person name="Jhangiani S."/>
            <person name="Johnson A."/>
            <person name="Khan Z."/>
            <person name="Li Z."/>
            <person name="Liu W."/>
            <person name="Liu X."/>
            <person name="Perez L."/>
            <person name="Shen H."/>
            <person name="Wang Q."/>
            <person name="Watt J."/>
            <person name="Xi L."/>
            <person name="Xin Y."/>
            <person name="Zhou J."/>
            <person name="Deng J."/>
            <person name="Jiang H."/>
            <person name="Liu Y."/>
            <person name="Qu J."/>
            <person name="Song X.-Z."/>
            <person name="Zhang L."/>
            <person name="Villasana D."/>
            <person name="Johnson A."/>
            <person name="Liu J."/>
            <person name="Liyanage D."/>
            <person name="Lorensuhewa L."/>
            <person name="Robinson T."/>
            <person name="Song A."/>
            <person name="Song B.-B."/>
            <person name="Dinh H."/>
            <person name="Thornton R."/>
            <person name="Coyle M."/>
            <person name="Francisco L."/>
            <person name="Jackson L."/>
            <person name="Javaid M."/>
            <person name="Korchina V."/>
            <person name="Kovar C."/>
            <person name="Mata R."/>
            <person name="Mathew T."/>
            <person name="Ngo R."/>
            <person name="Nguyen L."/>
            <person name="Nguyen N."/>
            <person name="Okwuonu G."/>
            <person name="Ongeri F."/>
            <person name="Pham C."/>
            <person name="Simmons D."/>
            <person name="Wilczek-Boney K."/>
            <person name="Hale W."/>
            <person name="Jakkamsetti A."/>
            <person name="Pham P."/>
            <person name="Ruth R."/>
            <person name="San Lucas F."/>
            <person name="Warren J."/>
            <person name="Zhang J."/>
            <person name="Zhao Z."/>
            <person name="Zhou C."/>
            <person name="Zhu D."/>
            <person name="Lee S."/>
            <person name="Bess C."/>
            <person name="Blankenburg K."/>
            <person name="Forbes L."/>
            <person name="Fu Q."/>
            <person name="Gubbala S."/>
            <person name="Hirani K."/>
            <person name="Jayaseelan J.C."/>
            <person name="Lara F."/>
            <person name="Munidasa M."/>
            <person name="Palculict T."/>
            <person name="Patil S."/>
            <person name="Pu L.-L."/>
            <person name="Saada N."/>
            <person name="Tang L."/>
            <person name="Weissenberger G."/>
            <person name="Zhu Y."/>
            <person name="Hemphill L."/>
            <person name="Shang Y."/>
            <person name="Youmans B."/>
            <person name="Ayvaz T."/>
            <person name="Ross M."/>
            <person name="Santibanez J."/>
            <person name="Aqrawi P."/>
            <person name="Gross S."/>
            <person name="Joshi V."/>
            <person name="Fowler G."/>
            <person name="Nazareth L."/>
            <person name="Reid J."/>
            <person name="Worley K."/>
            <person name="Petrosino J."/>
            <person name="Highlander S."/>
            <person name="Gibbs R."/>
        </authorList>
    </citation>
    <scope>NUCLEOTIDE SEQUENCE [LARGE SCALE GENOMIC DNA]</scope>
    <source>
        <strain evidence="4">ATCC 33030</strain>
    </source>
</reference>
<dbReference type="AlphaFoldDB" id="D7WCE1"/>
<dbReference type="HOGENOM" id="CLU_009583_2_1_11"/>
<dbReference type="PANTHER" id="PTHR45947">
    <property type="entry name" value="SULFOQUINOVOSYL TRANSFERASE SQD2"/>
    <property type="match status" value="1"/>
</dbReference>
<dbReference type="GO" id="GO:0016758">
    <property type="term" value="F:hexosyltransferase activity"/>
    <property type="evidence" value="ECO:0007669"/>
    <property type="project" value="TreeGrafter"/>
</dbReference>
<dbReference type="Proteomes" id="UP000004208">
    <property type="component" value="Unassembled WGS sequence"/>
</dbReference>
<protein>
    <submittedName>
        <fullName evidence="4">Glycosyltransferase, group 1 family protein</fullName>
        <ecNumber evidence="4">2.4.-.-</ecNumber>
    </submittedName>
</protein>
<evidence type="ECO:0000259" key="3">
    <source>
        <dbReference type="Pfam" id="PF13439"/>
    </source>
</evidence>
<keyword evidence="1 4" id="KW-0328">Glycosyltransferase</keyword>
<dbReference type="Gene3D" id="3.40.50.2000">
    <property type="entry name" value="Glycogen Phosphorylase B"/>
    <property type="match status" value="2"/>
</dbReference>